<gene>
    <name evidence="5" type="primary">dnaE2</name>
    <name evidence="5" type="ORF">RS75_24645</name>
</gene>
<dbReference type="RefSeq" id="WP_045025232.1">
    <property type="nucleotide sequence ID" value="NZ_JWJH01000055.1"/>
</dbReference>
<evidence type="ECO:0000256" key="2">
    <source>
        <dbReference type="ARBA" id="ARBA00017273"/>
    </source>
</evidence>
<dbReference type="CDD" id="cd04485">
    <property type="entry name" value="DnaE_OBF"/>
    <property type="match status" value="1"/>
</dbReference>
<sequence length="271" mass="30265">RMDNAFVSVDDMWRRSGVPSEALVQLAKADAFLPSLKLERRDALWAIKALRDQPLPLFAAAAEREMAAIAEQQEPEVALRQMTDGHNVIEDYSHTGLTLRQHPIAFLRKDLSVRNIITCTEAMNSRDGRWVYTAGLVLVRQKPGSAKGVMFITIEDETGPANLVVWPTLFEKRRRVVLGSSMMAINGRIQREGEVVHLVAQQLFDLSGDLTGLADRDEEFKLPAGRGDEFAHGSPGSSDTRDKSKPVVAPRDIFTPDLHIDTLKIKSRNFH</sequence>
<dbReference type="PANTHER" id="PTHR32294:SF4">
    <property type="entry name" value="ERROR-PRONE DNA POLYMERASE"/>
    <property type="match status" value="1"/>
</dbReference>
<proteinExistence type="inferred from homology"/>
<dbReference type="InterPro" id="IPR004805">
    <property type="entry name" value="DnaE2/DnaE/PolC"/>
</dbReference>
<evidence type="ECO:0000259" key="4">
    <source>
        <dbReference type="Pfam" id="PF01336"/>
    </source>
</evidence>
<dbReference type="EMBL" id="JWJH01000055">
    <property type="protein sequence ID" value="KJF65172.1"/>
    <property type="molecule type" value="Genomic_DNA"/>
</dbReference>
<comment type="caution">
    <text evidence="5">The sequence shown here is derived from an EMBL/GenBank/DDBJ whole genome shotgun (WGS) entry which is preliminary data.</text>
</comment>
<evidence type="ECO:0000256" key="3">
    <source>
        <dbReference type="SAM" id="MobiDB-lite"/>
    </source>
</evidence>
<dbReference type="InterPro" id="IPR004365">
    <property type="entry name" value="NA-bd_OB_tRNA"/>
</dbReference>
<reference evidence="5 6" key="1">
    <citation type="submission" date="2015-03" db="EMBL/GenBank/DDBJ databases">
        <title>Draft Genome Sequences of Agrobacterium nepotum Strain 39/7T (= CFBP 7436T = LMG 26435T) and Agrobacterium sp. Strain KFB 330 (= CFBP 8308 = LMG 28674).</title>
        <authorList>
            <person name="Kuzmanovic N."/>
            <person name="Pulawska J."/>
            <person name="Obradovic A."/>
        </authorList>
    </citation>
    <scope>NUCLEOTIDE SEQUENCE [LARGE SCALE GENOMIC DNA]</scope>
    <source>
        <strain evidence="5 6">39/7</strain>
    </source>
</reference>
<dbReference type="GO" id="GO:0003887">
    <property type="term" value="F:DNA-directed DNA polymerase activity"/>
    <property type="evidence" value="ECO:0007669"/>
    <property type="project" value="UniProtKB-EC"/>
</dbReference>
<evidence type="ECO:0000313" key="5">
    <source>
        <dbReference type="EMBL" id="KJF65172.1"/>
    </source>
</evidence>
<organism evidence="5 6">
    <name type="scientific">Rhizobium nepotum 39/7</name>
    <dbReference type="NCBI Taxonomy" id="1368418"/>
    <lineage>
        <taxon>Bacteria</taxon>
        <taxon>Pseudomonadati</taxon>
        <taxon>Pseudomonadota</taxon>
        <taxon>Alphaproteobacteria</taxon>
        <taxon>Hyphomicrobiales</taxon>
        <taxon>Rhizobiaceae</taxon>
        <taxon>Rhizobium/Agrobacterium group</taxon>
        <taxon>Rhizobium</taxon>
    </lineage>
</organism>
<evidence type="ECO:0000313" key="6">
    <source>
        <dbReference type="Proteomes" id="UP000052068"/>
    </source>
</evidence>
<accession>A0ABR5CK05</accession>
<feature type="region of interest" description="Disordered" evidence="3">
    <location>
        <begin position="224"/>
        <end position="248"/>
    </location>
</feature>
<feature type="non-terminal residue" evidence="5">
    <location>
        <position position="1"/>
    </location>
</feature>
<feature type="domain" description="OB" evidence="4">
    <location>
        <begin position="134"/>
        <end position="204"/>
    </location>
</feature>
<evidence type="ECO:0000256" key="1">
    <source>
        <dbReference type="ARBA" id="ARBA00007391"/>
    </source>
</evidence>
<keyword evidence="6" id="KW-1185">Reference proteome</keyword>
<dbReference type="Proteomes" id="UP000052068">
    <property type="component" value="Unassembled WGS sequence"/>
</dbReference>
<comment type="similarity">
    <text evidence="1">Belongs to the DNA polymerase type-C family. DnaE2 subfamily.</text>
</comment>
<keyword evidence="5" id="KW-0808">Transferase</keyword>
<dbReference type="Pfam" id="PF01336">
    <property type="entry name" value="tRNA_anti-codon"/>
    <property type="match status" value="1"/>
</dbReference>
<protein>
    <recommendedName>
        <fullName evidence="2">Error-prone DNA polymerase</fullName>
    </recommendedName>
</protein>
<name>A0ABR5CK05_9HYPH</name>
<keyword evidence="5" id="KW-0548">Nucleotidyltransferase</keyword>
<dbReference type="PANTHER" id="PTHR32294">
    <property type="entry name" value="DNA POLYMERASE III SUBUNIT ALPHA"/>
    <property type="match status" value="1"/>
</dbReference>